<dbReference type="PIRSF" id="PIRSF036483">
    <property type="entry name" value="PFK_XF0274"/>
    <property type="match status" value="1"/>
</dbReference>
<protein>
    <recommendedName>
        <fullName evidence="8">Pyrophosphate--fructose 6-phosphate 1-phosphotransferase</fullName>
        <ecNumber evidence="8">2.7.1.90</ecNumber>
    </recommendedName>
    <alternativeName>
        <fullName evidence="8">6-phosphofructokinase, pyrophosphate dependent</fullName>
    </alternativeName>
    <alternativeName>
        <fullName evidence="8">PPi-dependent phosphofructokinase</fullName>
        <shortName evidence="8">PPi-PFK</shortName>
    </alternativeName>
    <alternativeName>
        <fullName evidence="8">Pyrophosphate-dependent 6-phosphofructose-1-kinase</fullName>
    </alternativeName>
</protein>
<keyword evidence="11" id="KW-1185">Reference proteome</keyword>
<keyword evidence="8" id="KW-0963">Cytoplasm</keyword>
<dbReference type="InterPro" id="IPR035966">
    <property type="entry name" value="PKF_sf"/>
</dbReference>
<keyword evidence="5 8" id="KW-0418">Kinase</keyword>
<dbReference type="AlphaFoldDB" id="A0A0N0GRG9"/>
<dbReference type="InterPro" id="IPR011404">
    <property type="entry name" value="PPi-PFK"/>
</dbReference>
<dbReference type="GO" id="GO:0005737">
    <property type="term" value="C:cytoplasm"/>
    <property type="evidence" value="ECO:0007669"/>
    <property type="project" value="UniProtKB-SubCell"/>
</dbReference>
<dbReference type="Gene3D" id="3.40.50.460">
    <property type="entry name" value="Phosphofructokinase domain"/>
    <property type="match status" value="1"/>
</dbReference>
<evidence type="ECO:0000256" key="5">
    <source>
        <dbReference type="ARBA" id="ARBA00022777"/>
    </source>
</evidence>
<evidence type="ECO:0000313" key="11">
    <source>
        <dbReference type="Proteomes" id="UP000037939"/>
    </source>
</evidence>
<keyword evidence="6 8" id="KW-0460">Magnesium</keyword>
<dbReference type="Gene3D" id="3.40.50.450">
    <property type="match status" value="1"/>
</dbReference>
<dbReference type="STRING" id="857265.WG78_02140"/>
<dbReference type="EC" id="2.7.1.90" evidence="8"/>
<evidence type="ECO:0000256" key="4">
    <source>
        <dbReference type="ARBA" id="ARBA00022723"/>
    </source>
</evidence>
<accession>A0A0N0GRG9</accession>
<dbReference type="GO" id="GO:0047334">
    <property type="term" value="F:diphosphate-fructose-6-phosphate 1-phosphotransferase activity"/>
    <property type="evidence" value="ECO:0007669"/>
    <property type="project" value="UniProtKB-EC"/>
</dbReference>
<evidence type="ECO:0000256" key="3">
    <source>
        <dbReference type="ARBA" id="ARBA00022679"/>
    </source>
</evidence>
<comment type="pathway">
    <text evidence="8">Carbohydrate degradation; glycolysis; D-glyceraldehyde 3-phosphate and glycerone phosphate from D-glucose: step 3/4.</text>
</comment>
<dbReference type="InterPro" id="IPR050929">
    <property type="entry name" value="PFKA"/>
</dbReference>
<dbReference type="PANTHER" id="PTHR45770">
    <property type="entry name" value="ATP-DEPENDENT 6-PHOSPHOFRUCTOKINASE 1"/>
    <property type="match status" value="1"/>
</dbReference>
<dbReference type="SUPFAM" id="SSF53784">
    <property type="entry name" value="Phosphofructokinase"/>
    <property type="match status" value="1"/>
</dbReference>
<feature type="site" description="Important for catalytic activity and substrate specificity; stabilizes the transition state when the phosphoryl donor is PPi; prevents ATP from binding by mimicking the alpha-phosphate group of ATP" evidence="8">
    <location>
        <position position="113"/>
    </location>
</feature>
<evidence type="ECO:0000259" key="9">
    <source>
        <dbReference type="Pfam" id="PF00365"/>
    </source>
</evidence>
<feature type="binding site" evidence="8">
    <location>
        <begin position="140"/>
        <end position="142"/>
    </location>
    <ligand>
        <name>substrate</name>
    </ligand>
</feature>
<feature type="binding site" evidence="8">
    <location>
        <begin position="295"/>
        <end position="298"/>
    </location>
    <ligand>
        <name>substrate</name>
    </ligand>
</feature>
<dbReference type="Pfam" id="PF00365">
    <property type="entry name" value="PFK"/>
    <property type="match status" value="1"/>
</dbReference>
<comment type="cofactor">
    <cofactor evidence="1 8">
        <name>Mg(2+)</name>
        <dbReference type="ChEBI" id="CHEBI:18420"/>
    </cofactor>
</comment>
<comment type="subcellular location">
    <subcellularLocation>
        <location evidence="8">Cytoplasm</location>
    </subcellularLocation>
</comment>
<feature type="site" description="Important for catalytic activity; stabilizes the transition state when the phosphoryl donor is PPi" evidence="8">
    <location>
        <position position="139"/>
    </location>
</feature>
<dbReference type="HAMAP" id="MF_01978">
    <property type="entry name" value="Phosphofructokinase_II_B2"/>
    <property type="match status" value="1"/>
</dbReference>
<feature type="binding site" evidence="8">
    <location>
        <position position="15"/>
    </location>
    <ligand>
        <name>diphosphate</name>
        <dbReference type="ChEBI" id="CHEBI:33019"/>
    </ligand>
</feature>
<evidence type="ECO:0000256" key="2">
    <source>
        <dbReference type="ARBA" id="ARBA00003138"/>
    </source>
</evidence>
<evidence type="ECO:0000313" key="10">
    <source>
        <dbReference type="EMBL" id="KPC55419.1"/>
    </source>
</evidence>
<dbReference type="GO" id="GO:0046872">
    <property type="term" value="F:metal ion binding"/>
    <property type="evidence" value="ECO:0007669"/>
    <property type="project" value="UniProtKB-KW"/>
</dbReference>
<feature type="binding site" evidence="8">
    <location>
        <position position="245"/>
    </location>
    <ligand>
        <name>substrate</name>
    </ligand>
</feature>
<name>A0A0N0GRG9_9NEIS</name>
<dbReference type="InterPro" id="IPR022953">
    <property type="entry name" value="ATP_PFK"/>
</dbReference>
<organism evidence="10 11">
    <name type="scientific">Amantichitinum ursilacus</name>
    <dbReference type="NCBI Taxonomy" id="857265"/>
    <lineage>
        <taxon>Bacteria</taxon>
        <taxon>Pseudomonadati</taxon>
        <taxon>Pseudomonadota</taxon>
        <taxon>Betaproteobacteria</taxon>
        <taxon>Neisseriales</taxon>
        <taxon>Chitinibacteraceae</taxon>
        <taxon>Amantichitinum</taxon>
    </lineage>
</organism>
<feature type="domain" description="Phosphofructokinase" evidence="9">
    <location>
        <begin position="10"/>
        <end position="322"/>
    </location>
</feature>
<evidence type="ECO:0000256" key="7">
    <source>
        <dbReference type="ARBA" id="ARBA00048072"/>
    </source>
</evidence>
<dbReference type="RefSeq" id="WP_053936111.1">
    <property type="nucleotide sequence ID" value="NZ_LAQT01000001.1"/>
</dbReference>
<dbReference type="NCBIfam" id="NF010675">
    <property type="entry name" value="PRK14072.1"/>
    <property type="match status" value="1"/>
</dbReference>
<dbReference type="GO" id="GO:0006002">
    <property type="term" value="P:fructose 6-phosphate metabolic process"/>
    <property type="evidence" value="ECO:0007669"/>
    <property type="project" value="InterPro"/>
</dbReference>
<comment type="catalytic activity">
    <reaction evidence="7 8">
        <text>beta-D-fructose 6-phosphate + diphosphate = beta-D-fructose 1,6-bisphosphate + phosphate + H(+)</text>
        <dbReference type="Rhea" id="RHEA:13613"/>
        <dbReference type="ChEBI" id="CHEBI:15378"/>
        <dbReference type="ChEBI" id="CHEBI:32966"/>
        <dbReference type="ChEBI" id="CHEBI:33019"/>
        <dbReference type="ChEBI" id="CHEBI:43474"/>
        <dbReference type="ChEBI" id="CHEBI:57634"/>
        <dbReference type="EC" id="2.7.1.90"/>
    </reaction>
</comment>
<dbReference type="Proteomes" id="UP000037939">
    <property type="component" value="Unassembled WGS sequence"/>
</dbReference>
<keyword evidence="3 8" id="KW-0808">Transferase</keyword>
<evidence type="ECO:0000256" key="6">
    <source>
        <dbReference type="ARBA" id="ARBA00022842"/>
    </source>
</evidence>
<comment type="caution">
    <text evidence="8">Lacks conserved residue(s) required for the propagation of feature annotation.</text>
</comment>
<dbReference type="GO" id="GO:0003872">
    <property type="term" value="F:6-phosphofructokinase activity"/>
    <property type="evidence" value="ECO:0007669"/>
    <property type="project" value="UniProtKB-UniRule"/>
</dbReference>
<sequence>MSPKPRNALYAQSGGVTAVINASAWGVISAAQQHPDRIGTVLLARNGILGALQETLIDAATLSPQQLGALQTTPAGAFGSCRHKLTRTQEFDRLVALFAAHDIGYFFYNGGGDSADTCLKVAELARQRGLDLTAVHVPKTLDNDLPRTDCSPGFGSAARYVATSVREAGLDVASMASTSTRVFVMEVMGRNAGWLTAAAGLAASDATTPPHILLVPERPFDRGHFLDEVQKTVARIGYCVVVASEGLRSADGKLLAESEHKDAFGHAQLGGVAPLLAGLISDQLQLKTHWAVPDYLQRAGRHLASGTDLQHAIAVGQAAVQFALEGKASVMAAIVREQDAPYRWHIDAVPLAHVANQEKKMPREFLDESGYRLTDAARAYFAPLIQGEAPIPYVDGLPALPDWRFDDIPQRLPLWHG</sequence>
<feature type="binding site" evidence="8">
    <location>
        <begin position="188"/>
        <end position="190"/>
    </location>
    <ligand>
        <name>substrate</name>
    </ligand>
</feature>
<comment type="similarity">
    <text evidence="8">Belongs to the phosphofructokinase type A (PFKA) family. PPi-dependent PFK group II subfamily. Clade 'B2' sub-subfamily.</text>
</comment>
<evidence type="ECO:0000256" key="8">
    <source>
        <dbReference type="HAMAP-Rule" id="MF_01978"/>
    </source>
</evidence>
<gene>
    <name evidence="8 10" type="primary">pfp</name>
    <name evidence="10" type="ORF">WG78_02140</name>
</gene>
<dbReference type="EMBL" id="LAQT01000001">
    <property type="protein sequence ID" value="KPC55419.1"/>
    <property type="molecule type" value="Genomic_DNA"/>
</dbReference>
<proteinExistence type="inferred from homology"/>
<keyword evidence="8" id="KW-0324">Glycolysis</keyword>
<dbReference type="InterPro" id="IPR000023">
    <property type="entry name" value="Phosphofructokinase_dom"/>
</dbReference>
<dbReference type="OrthoDB" id="9802503at2"/>
<keyword evidence="4 8" id="KW-0479">Metal-binding</keyword>
<comment type="function">
    <text evidence="2 8">Catalyzes the phosphorylation of D-fructose 6-phosphate, the first committing step of glycolysis. Uses inorganic phosphate (PPi) as phosphoryl donor instead of ATP like common ATP-dependent phosphofructokinases (ATP-PFKs), which renders the reaction reversible, and can thus function both in glycolysis and gluconeogenesis. Consistently, PPi-PFK can replace the enzymes of both the forward (ATP-PFK) and reverse (fructose-bisphosphatase (FBPase)) reactions.</text>
</comment>
<dbReference type="PRINTS" id="PR00476">
    <property type="entry name" value="PHFRCTKINASE"/>
</dbReference>
<comment type="caution">
    <text evidence="10">The sequence shown here is derived from an EMBL/GenBank/DDBJ whole genome shotgun (WGS) entry which is preliminary data.</text>
</comment>
<reference evidence="10 11" key="1">
    <citation type="submission" date="2015-07" db="EMBL/GenBank/DDBJ databases">
        <title>Draft genome sequence of the Amantichitinum ursilacus IGB-41, a new chitin-degrading bacterium.</title>
        <authorList>
            <person name="Kirstahler P."/>
            <person name="Guenther M."/>
            <person name="Grumaz C."/>
            <person name="Rupp S."/>
            <person name="Zibek S."/>
            <person name="Sohn K."/>
        </authorList>
    </citation>
    <scope>NUCLEOTIDE SEQUENCE [LARGE SCALE GENOMIC DNA]</scope>
    <source>
        <strain evidence="10 11">IGB-41</strain>
    </source>
</reference>
<comment type="activity regulation">
    <text evidence="8">Non-allosteric.</text>
</comment>
<evidence type="ECO:0000256" key="1">
    <source>
        <dbReference type="ARBA" id="ARBA00001946"/>
    </source>
</evidence>
<dbReference type="UniPathway" id="UPA00109">
    <property type="reaction ID" value="UER00182"/>
</dbReference>
<comment type="subunit">
    <text evidence="8">Homodimer.</text>
</comment>
<feature type="active site" description="Proton acceptor" evidence="8">
    <location>
        <position position="142"/>
    </location>
</feature>
<dbReference type="PATRIC" id="fig|857265.3.peg.447"/>